<name>A0A7K3MAT2_9ACTN</name>
<keyword evidence="2" id="KW-1133">Transmembrane helix</keyword>
<keyword evidence="2" id="KW-0812">Transmembrane</keyword>
<evidence type="ECO:0000256" key="2">
    <source>
        <dbReference type="SAM" id="Phobius"/>
    </source>
</evidence>
<dbReference type="EMBL" id="WLZY01000010">
    <property type="protein sequence ID" value="NDL60147.1"/>
    <property type="molecule type" value="Genomic_DNA"/>
</dbReference>
<protein>
    <submittedName>
        <fullName evidence="3">Uncharacterized protein</fullName>
    </submittedName>
</protein>
<accession>A0A7K3MAT2</accession>
<comment type="caution">
    <text evidence="3">The sequence shown here is derived from an EMBL/GenBank/DDBJ whole genome shotgun (WGS) entry which is preliminary data.</text>
</comment>
<reference evidence="3 4" key="1">
    <citation type="submission" date="2019-11" db="EMBL/GenBank/DDBJ databases">
        <authorList>
            <person name="Li X.-J."/>
            <person name="Feng X.-M."/>
        </authorList>
    </citation>
    <scope>NUCLEOTIDE SEQUENCE [LARGE SCALE GENOMIC DNA]</scope>
    <source>
        <strain evidence="3 4">XMNu-373</strain>
    </source>
</reference>
<feature type="region of interest" description="Disordered" evidence="1">
    <location>
        <begin position="70"/>
        <end position="93"/>
    </location>
</feature>
<organism evidence="3 4">
    <name type="scientific">Phytoactinopolyspora mesophila</name>
    <dbReference type="NCBI Taxonomy" id="2650750"/>
    <lineage>
        <taxon>Bacteria</taxon>
        <taxon>Bacillati</taxon>
        <taxon>Actinomycetota</taxon>
        <taxon>Actinomycetes</taxon>
        <taxon>Jiangellales</taxon>
        <taxon>Jiangellaceae</taxon>
        <taxon>Phytoactinopolyspora</taxon>
    </lineage>
</organism>
<feature type="transmembrane region" description="Helical" evidence="2">
    <location>
        <begin position="29"/>
        <end position="47"/>
    </location>
</feature>
<evidence type="ECO:0000313" key="4">
    <source>
        <dbReference type="Proteomes" id="UP000460435"/>
    </source>
</evidence>
<keyword evidence="2" id="KW-0472">Membrane</keyword>
<gene>
    <name evidence="3" type="ORF">F7O44_24035</name>
</gene>
<dbReference type="Proteomes" id="UP000460435">
    <property type="component" value="Unassembled WGS sequence"/>
</dbReference>
<dbReference type="Pfam" id="PF19950">
    <property type="entry name" value="DUF6412"/>
    <property type="match status" value="1"/>
</dbReference>
<sequence length="93" mass="9374">MSVPSLLGGLAVLIGTVSTLTDPSGLAAITIAAAAVLCVLVLVQRAVPLPDDTTFVASAIRQQSARVAHLPLSDPDAPGRPRPRAPSTPAWAG</sequence>
<dbReference type="InterPro" id="IPR045635">
    <property type="entry name" value="DUF6412"/>
</dbReference>
<evidence type="ECO:0000256" key="1">
    <source>
        <dbReference type="SAM" id="MobiDB-lite"/>
    </source>
</evidence>
<proteinExistence type="predicted"/>
<dbReference type="AlphaFoldDB" id="A0A7K3MAT2"/>
<evidence type="ECO:0000313" key="3">
    <source>
        <dbReference type="EMBL" id="NDL60147.1"/>
    </source>
</evidence>
<keyword evidence="4" id="KW-1185">Reference proteome</keyword>
<dbReference type="RefSeq" id="WP_162452853.1">
    <property type="nucleotide sequence ID" value="NZ_WLZY01000010.1"/>
</dbReference>